<dbReference type="Proteomes" id="UP001239215">
    <property type="component" value="Unassembled WGS sequence"/>
</dbReference>
<accession>A0AAJ1X2Q3</accession>
<dbReference type="EMBL" id="JAUTAN010000001">
    <property type="protein sequence ID" value="MDQ1104769.1"/>
    <property type="molecule type" value="Genomic_DNA"/>
</dbReference>
<sequence>MTRLGRVAATGTLLLVGAACSSSSSDEGRDDGAGPASPTSSSAGTADGDATASADVPEPTTEPTTEPTSEPLPPPTSGPAELERWFDADVTGGDLRLGEVRESTGTFISYDASYRSEGLLVTGVLNVPAGEGPFPAVVLAHGYIDPAVYVSGQGMTRERGRLAEAGYVAFHVDYRNHAGSDDDPALDETQRFGYAVDVINAVTALRDSADVPVDDDRVSLFGRSMGGGAVLEALEMAPGHAQAAVIYASVASDAGDNQRQFSDGGGFWDELAARVGTPEENPAYYAAASTGPHVDRITEPVLIVHGTADDTCPPAWAEETHGLLLEAGAEVRLDWYEGEGHAFGPQFDASMDSIATFLEQAPA</sequence>
<dbReference type="InterPro" id="IPR001375">
    <property type="entry name" value="Peptidase_S9_cat"/>
</dbReference>
<evidence type="ECO:0000313" key="6">
    <source>
        <dbReference type="Proteomes" id="UP001239215"/>
    </source>
</evidence>
<gene>
    <name evidence="5" type="ORF">QE405_002053</name>
</gene>
<evidence type="ECO:0000256" key="1">
    <source>
        <dbReference type="ARBA" id="ARBA00008645"/>
    </source>
</evidence>
<keyword evidence="2 5" id="KW-0378">Hydrolase</keyword>
<organism evidence="5 6">
    <name type="scientific">Nocardioides zeae</name>
    <dbReference type="NCBI Taxonomy" id="1457234"/>
    <lineage>
        <taxon>Bacteria</taxon>
        <taxon>Bacillati</taxon>
        <taxon>Actinomycetota</taxon>
        <taxon>Actinomycetes</taxon>
        <taxon>Propionibacteriales</taxon>
        <taxon>Nocardioidaceae</taxon>
        <taxon>Nocardioides</taxon>
    </lineage>
</organism>
<reference evidence="5" key="1">
    <citation type="submission" date="2023-07" db="EMBL/GenBank/DDBJ databases">
        <title>Functional and genomic diversity of the sorghum phyllosphere microbiome.</title>
        <authorList>
            <person name="Shade A."/>
        </authorList>
    </citation>
    <scope>NUCLEOTIDE SEQUENCE</scope>
    <source>
        <strain evidence="5">SORGH_AS_1067</strain>
    </source>
</reference>
<name>A0AAJ1X2Q3_9ACTN</name>
<feature type="compositionally biased region" description="Low complexity" evidence="3">
    <location>
        <begin position="33"/>
        <end position="69"/>
    </location>
</feature>
<proteinExistence type="inferred from homology"/>
<dbReference type="SUPFAM" id="SSF53474">
    <property type="entry name" value="alpha/beta-Hydrolases"/>
    <property type="match status" value="1"/>
</dbReference>
<dbReference type="PANTHER" id="PTHR22946:SF9">
    <property type="entry name" value="POLYKETIDE TRANSFERASE AF380"/>
    <property type="match status" value="1"/>
</dbReference>
<dbReference type="PANTHER" id="PTHR22946">
    <property type="entry name" value="DIENELACTONE HYDROLASE DOMAIN-CONTAINING PROTEIN-RELATED"/>
    <property type="match status" value="1"/>
</dbReference>
<evidence type="ECO:0000313" key="5">
    <source>
        <dbReference type="EMBL" id="MDQ1104769.1"/>
    </source>
</evidence>
<evidence type="ECO:0000259" key="4">
    <source>
        <dbReference type="Pfam" id="PF00326"/>
    </source>
</evidence>
<dbReference type="Pfam" id="PF00326">
    <property type="entry name" value="Peptidase_S9"/>
    <property type="match status" value="1"/>
</dbReference>
<comment type="caution">
    <text evidence="5">The sequence shown here is derived from an EMBL/GenBank/DDBJ whole genome shotgun (WGS) entry which is preliminary data.</text>
</comment>
<dbReference type="GO" id="GO:0008236">
    <property type="term" value="F:serine-type peptidase activity"/>
    <property type="evidence" value="ECO:0007669"/>
    <property type="project" value="InterPro"/>
</dbReference>
<dbReference type="PROSITE" id="PS51257">
    <property type="entry name" value="PROKAR_LIPOPROTEIN"/>
    <property type="match status" value="1"/>
</dbReference>
<dbReference type="RefSeq" id="WP_307200395.1">
    <property type="nucleotide sequence ID" value="NZ_JAUTAN010000001.1"/>
</dbReference>
<dbReference type="Gene3D" id="3.40.50.1820">
    <property type="entry name" value="alpha/beta hydrolase"/>
    <property type="match status" value="1"/>
</dbReference>
<dbReference type="AlphaFoldDB" id="A0AAJ1X2Q3"/>
<comment type="similarity">
    <text evidence="1">Belongs to the AB hydrolase superfamily.</text>
</comment>
<feature type="domain" description="Peptidase S9 prolyl oligopeptidase catalytic" evidence="4">
    <location>
        <begin position="162"/>
        <end position="346"/>
    </location>
</feature>
<evidence type="ECO:0000256" key="2">
    <source>
        <dbReference type="ARBA" id="ARBA00022801"/>
    </source>
</evidence>
<feature type="region of interest" description="Disordered" evidence="3">
    <location>
        <begin position="19"/>
        <end position="81"/>
    </location>
</feature>
<dbReference type="GO" id="GO:0006508">
    <property type="term" value="P:proteolysis"/>
    <property type="evidence" value="ECO:0007669"/>
    <property type="project" value="InterPro"/>
</dbReference>
<dbReference type="GO" id="GO:0052689">
    <property type="term" value="F:carboxylic ester hydrolase activity"/>
    <property type="evidence" value="ECO:0007669"/>
    <property type="project" value="UniProtKB-ARBA"/>
</dbReference>
<protein>
    <submittedName>
        <fullName evidence="5">Dienelactone hydrolase</fullName>
    </submittedName>
</protein>
<dbReference type="InterPro" id="IPR050261">
    <property type="entry name" value="FrsA_esterase"/>
</dbReference>
<evidence type="ECO:0000256" key="3">
    <source>
        <dbReference type="SAM" id="MobiDB-lite"/>
    </source>
</evidence>
<dbReference type="InterPro" id="IPR029058">
    <property type="entry name" value="AB_hydrolase_fold"/>
</dbReference>